<dbReference type="InterPro" id="IPR036388">
    <property type="entry name" value="WH-like_DNA-bd_sf"/>
</dbReference>
<keyword evidence="2" id="KW-0238">DNA-binding</keyword>
<dbReference type="InterPro" id="IPR005471">
    <property type="entry name" value="Tscrpt_reg_IclR_N"/>
</dbReference>
<name>A0A3P4B1P2_9BURK</name>
<evidence type="ECO:0000256" key="1">
    <source>
        <dbReference type="ARBA" id="ARBA00023015"/>
    </source>
</evidence>
<dbReference type="GO" id="GO:0003677">
    <property type="term" value="F:DNA binding"/>
    <property type="evidence" value="ECO:0007669"/>
    <property type="project" value="UniProtKB-KW"/>
</dbReference>
<accession>A0A3P4B1P2</accession>
<dbReference type="SMART" id="SM00346">
    <property type="entry name" value="HTH_ICLR"/>
    <property type="match status" value="1"/>
</dbReference>
<dbReference type="Gene3D" id="3.30.450.40">
    <property type="match status" value="1"/>
</dbReference>
<dbReference type="Gene3D" id="1.10.10.10">
    <property type="entry name" value="Winged helix-like DNA-binding domain superfamily/Winged helix DNA-binding domain"/>
    <property type="match status" value="1"/>
</dbReference>
<dbReference type="Pfam" id="PF09339">
    <property type="entry name" value="HTH_IclR"/>
    <property type="match status" value="1"/>
</dbReference>
<evidence type="ECO:0000313" key="5">
    <source>
        <dbReference type="EMBL" id="VCU69568.1"/>
    </source>
</evidence>
<organism evidence="5 6">
    <name type="scientific">Pigmentiphaga humi</name>
    <dbReference type="NCBI Taxonomy" id="2478468"/>
    <lineage>
        <taxon>Bacteria</taxon>
        <taxon>Pseudomonadati</taxon>
        <taxon>Pseudomonadota</taxon>
        <taxon>Betaproteobacteria</taxon>
        <taxon>Burkholderiales</taxon>
        <taxon>Alcaligenaceae</taxon>
        <taxon>Pigmentiphaga</taxon>
    </lineage>
</organism>
<protein>
    <submittedName>
        <fullName evidence="5">Pca regulon regulatory protein</fullName>
    </submittedName>
</protein>
<dbReference type="OrthoDB" id="9807558at2"/>
<dbReference type="RefSeq" id="WP_160142204.1">
    <property type="nucleotide sequence ID" value="NZ_UWPJ01000014.1"/>
</dbReference>
<dbReference type="GO" id="GO:0045892">
    <property type="term" value="P:negative regulation of DNA-templated transcription"/>
    <property type="evidence" value="ECO:0007669"/>
    <property type="project" value="TreeGrafter"/>
</dbReference>
<evidence type="ECO:0000256" key="3">
    <source>
        <dbReference type="ARBA" id="ARBA00023163"/>
    </source>
</evidence>
<dbReference type="InterPro" id="IPR014757">
    <property type="entry name" value="Tscrpt_reg_IclR_C"/>
</dbReference>
<dbReference type="Proteomes" id="UP000277294">
    <property type="component" value="Unassembled WGS sequence"/>
</dbReference>
<keyword evidence="6" id="KW-1185">Reference proteome</keyword>
<dbReference type="InterPro" id="IPR036390">
    <property type="entry name" value="WH_DNA-bd_sf"/>
</dbReference>
<keyword evidence="1" id="KW-0805">Transcription regulation</keyword>
<dbReference type="PROSITE" id="PS51078">
    <property type="entry name" value="ICLR_ED"/>
    <property type="match status" value="1"/>
</dbReference>
<dbReference type="SUPFAM" id="SSF46785">
    <property type="entry name" value="Winged helix' DNA-binding domain"/>
    <property type="match status" value="1"/>
</dbReference>
<dbReference type="InterPro" id="IPR050707">
    <property type="entry name" value="HTH_MetabolicPath_Reg"/>
</dbReference>
<dbReference type="AlphaFoldDB" id="A0A3P4B1P2"/>
<dbReference type="SUPFAM" id="SSF55781">
    <property type="entry name" value="GAF domain-like"/>
    <property type="match status" value="1"/>
</dbReference>
<reference evidence="5 6" key="1">
    <citation type="submission" date="2018-10" db="EMBL/GenBank/DDBJ databases">
        <authorList>
            <person name="Criscuolo A."/>
        </authorList>
    </citation>
    <scope>NUCLEOTIDE SEQUENCE [LARGE SCALE GENOMIC DNA]</scope>
    <source>
        <strain evidence="5">DnA1</strain>
    </source>
</reference>
<dbReference type="PANTHER" id="PTHR30136">
    <property type="entry name" value="HELIX-TURN-HELIX TRANSCRIPTIONAL REGULATOR, ICLR FAMILY"/>
    <property type="match status" value="1"/>
</dbReference>
<feature type="domain" description="IclR-ED" evidence="4">
    <location>
        <begin position="81"/>
        <end position="263"/>
    </location>
</feature>
<keyword evidence="3" id="KW-0804">Transcription</keyword>
<proteinExistence type="predicted"/>
<evidence type="ECO:0000256" key="2">
    <source>
        <dbReference type="ARBA" id="ARBA00023125"/>
    </source>
</evidence>
<dbReference type="PANTHER" id="PTHR30136:SF34">
    <property type="entry name" value="TRANSCRIPTIONAL REGULATOR"/>
    <property type="match status" value="1"/>
</dbReference>
<dbReference type="InterPro" id="IPR029016">
    <property type="entry name" value="GAF-like_dom_sf"/>
</dbReference>
<evidence type="ECO:0000313" key="6">
    <source>
        <dbReference type="Proteomes" id="UP000277294"/>
    </source>
</evidence>
<dbReference type="GO" id="GO:0003700">
    <property type="term" value="F:DNA-binding transcription factor activity"/>
    <property type="evidence" value="ECO:0007669"/>
    <property type="project" value="TreeGrafter"/>
</dbReference>
<evidence type="ECO:0000259" key="4">
    <source>
        <dbReference type="PROSITE" id="PS51078"/>
    </source>
</evidence>
<dbReference type="Pfam" id="PF01614">
    <property type="entry name" value="IclR_C"/>
    <property type="match status" value="1"/>
</dbReference>
<dbReference type="EMBL" id="UWPJ01000014">
    <property type="protein sequence ID" value="VCU69568.1"/>
    <property type="molecule type" value="Genomic_DNA"/>
</dbReference>
<gene>
    <name evidence="5" type="primary">pcaR_5</name>
    <name evidence="5" type="ORF">PIGHUM_01631</name>
</gene>
<sequence>MAHDESRDAAPRPARSRDRMGGLVKGLQLIEAFDSAHGRMTPTEAALRVGISPAAARRCLLTLCELGYAQTDGKQYWLSHGALRVAYAYAASTRLPRMLQPALDALTERTRESGSLCVLDGNRVAIAARATARRTMRVGLVMGSHLPLFCSSGGRVLMAALRDDEWRALVASAAMEPYTRHTVVTLDGLAGLIDECRRIGYAACDEEIELGVRSIAIPIYNKQGATVAAMSVSTRAERMTTAEMVNQLLPTMLRNQEWARSRI</sequence>